<gene>
    <name evidence="1" type="ORF">L6164_034373</name>
</gene>
<comment type="caution">
    <text evidence="1">The sequence shown here is derived from an EMBL/GenBank/DDBJ whole genome shotgun (WGS) entry which is preliminary data.</text>
</comment>
<name>A0ACB9KUH0_BAUVA</name>
<proteinExistence type="predicted"/>
<dbReference type="EMBL" id="CM039438">
    <property type="protein sequence ID" value="KAI4301054.1"/>
    <property type="molecule type" value="Genomic_DNA"/>
</dbReference>
<organism evidence="1 2">
    <name type="scientific">Bauhinia variegata</name>
    <name type="common">Purple orchid tree</name>
    <name type="synonym">Phanera variegata</name>
    <dbReference type="NCBI Taxonomy" id="167791"/>
    <lineage>
        <taxon>Eukaryota</taxon>
        <taxon>Viridiplantae</taxon>
        <taxon>Streptophyta</taxon>
        <taxon>Embryophyta</taxon>
        <taxon>Tracheophyta</taxon>
        <taxon>Spermatophyta</taxon>
        <taxon>Magnoliopsida</taxon>
        <taxon>eudicotyledons</taxon>
        <taxon>Gunneridae</taxon>
        <taxon>Pentapetalae</taxon>
        <taxon>rosids</taxon>
        <taxon>fabids</taxon>
        <taxon>Fabales</taxon>
        <taxon>Fabaceae</taxon>
        <taxon>Cercidoideae</taxon>
        <taxon>Cercideae</taxon>
        <taxon>Bauhiniinae</taxon>
        <taxon>Bauhinia</taxon>
    </lineage>
</organism>
<accession>A0ACB9KUH0</accession>
<reference evidence="1 2" key="1">
    <citation type="journal article" date="2022" name="DNA Res.">
        <title>Chromosomal-level genome assembly of the orchid tree Bauhinia variegata (Leguminosae; Cercidoideae) supports the allotetraploid origin hypothesis of Bauhinia.</title>
        <authorList>
            <person name="Zhong Y."/>
            <person name="Chen Y."/>
            <person name="Zheng D."/>
            <person name="Pang J."/>
            <person name="Liu Y."/>
            <person name="Luo S."/>
            <person name="Meng S."/>
            <person name="Qian L."/>
            <person name="Wei D."/>
            <person name="Dai S."/>
            <person name="Zhou R."/>
        </authorList>
    </citation>
    <scope>NUCLEOTIDE SEQUENCE [LARGE SCALE GENOMIC DNA]</scope>
    <source>
        <strain evidence="1">BV-YZ2020</strain>
    </source>
</reference>
<sequence length="101" mass="11160">MQYLSLKLSVALLISANVNFPSLPHTMLLDLSMFSVPLISSSKSLTCLWDTTIPTAIIPIIDSTQTGIITPRRTFLFNPSDLYGEQRVKPSASPHKPEFPT</sequence>
<evidence type="ECO:0000313" key="2">
    <source>
        <dbReference type="Proteomes" id="UP000828941"/>
    </source>
</evidence>
<protein>
    <submittedName>
        <fullName evidence="1">Uncharacterized protein</fullName>
    </submittedName>
</protein>
<evidence type="ECO:0000313" key="1">
    <source>
        <dbReference type="EMBL" id="KAI4301054.1"/>
    </source>
</evidence>
<keyword evidence="2" id="KW-1185">Reference proteome</keyword>
<dbReference type="Proteomes" id="UP000828941">
    <property type="component" value="Chromosome 13"/>
</dbReference>